<dbReference type="EMBL" id="LDXK01000001">
    <property type="protein sequence ID" value="KRT67675.1"/>
    <property type="molecule type" value="Genomic_DNA"/>
</dbReference>
<dbReference type="PANTHER" id="PTHR35561">
    <property type="entry name" value="RNA 2',3'-CYCLIC PHOSPHODIESTERASE"/>
    <property type="match status" value="1"/>
</dbReference>
<comment type="catalytic activity">
    <reaction evidence="2">
        <text>a 3'-end 2',3'-cyclophospho-ribonucleotide-RNA + H2O = a 3'-end 2'-phospho-ribonucleotide-RNA + H(+)</text>
        <dbReference type="Rhea" id="RHEA:11828"/>
        <dbReference type="Rhea" id="RHEA-COMP:10464"/>
        <dbReference type="Rhea" id="RHEA-COMP:17353"/>
        <dbReference type="ChEBI" id="CHEBI:15377"/>
        <dbReference type="ChEBI" id="CHEBI:15378"/>
        <dbReference type="ChEBI" id="CHEBI:83064"/>
        <dbReference type="ChEBI" id="CHEBI:173113"/>
        <dbReference type="EC" id="3.1.4.58"/>
    </reaction>
</comment>
<dbReference type="GO" id="GO:0016874">
    <property type="term" value="F:ligase activity"/>
    <property type="evidence" value="ECO:0007669"/>
    <property type="project" value="UniProtKB-KW"/>
</dbReference>
<dbReference type="Proteomes" id="UP000051297">
    <property type="component" value="Unassembled WGS sequence"/>
</dbReference>
<dbReference type="InterPro" id="IPR004175">
    <property type="entry name" value="RNA_CPDase"/>
</dbReference>
<reference evidence="3 4" key="1">
    <citation type="submission" date="2015-05" db="EMBL/GenBank/DDBJ databases">
        <title>Critical biogeochemical functions in the subsurface are associated with bacteria from new phyla and little studied lineages.</title>
        <authorList>
            <person name="Hug L.A."/>
            <person name="Thomas B.C."/>
            <person name="Sharon I."/>
            <person name="Brown C.T."/>
            <person name="Sharma R."/>
            <person name="Hettich R.L."/>
            <person name="Wilkins M.J."/>
            <person name="Williams K.H."/>
            <person name="Singh A."/>
            <person name="Banfield J.F."/>
        </authorList>
    </citation>
    <scope>NUCLEOTIDE SEQUENCE [LARGE SCALE GENOMIC DNA]</scope>
    <source>
        <strain evidence="3">CSP1-7</strain>
    </source>
</reference>
<comment type="function">
    <text evidence="2">Hydrolyzes RNA 2',3'-cyclic phosphodiester to an RNA 2'-phosphomonoester.</text>
</comment>
<dbReference type="GO" id="GO:0008664">
    <property type="term" value="F:RNA 2',3'-cyclic 3'-phosphodiesterase activity"/>
    <property type="evidence" value="ECO:0007669"/>
    <property type="project" value="UniProtKB-EC"/>
</dbReference>
<name>A0A0T5ZY41_UNCKA</name>
<feature type="short sequence motif" description="HXTX 2" evidence="2">
    <location>
        <begin position="126"/>
        <end position="129"/>
    </location>
</feature>
<protein>
    <recommendedName>
        <fullName evidence="2">RNA 2',3'-cyclic phosphodiesterase</fullName>
        <shortName evidence="2">RNA 2',3'-CPDase</shortName>
        <ecNumber evidence="2">3.1.4.58</ecNumber>
    </recommendedName>
</protein>
<accession>A0A0T5ZY41</accession>
<keyword evidence="1 2" id="KW-0378">Hydrolase</keyword>
<dbReference type="STRING" id="1576480.XU08_C0001G0084"/>
<dbReference type="PANTHER" id="PTHR35561:SF1">
    <property type="entry name" value="RNA 2',3'-CYCLIC PHOSPHODIESTERASE"/>
    <property type="match status" value="1"/>
</dbReference>
<dbReference type="HAMAP" id="MF_01940">
    <property type="entry name" value="RNA_CPDase"/>
    <property type="match status" value="1"/>
</dbReference>
<feature type="active site" description="Proton donor" evidence="2">
    <location>
        <position position="44"/>
    </location>
</feature>
<dbReference type="EC" id="3.1.4.58" evidence="2"/>
<comment type="similarity">
    <text evidence="2">Belongs to the 2H phosphoesterase superfamily. ThpR family.</text>
</comment>
<dbReference type="Pfam" id="PF13563">
    <property type="entry name" value="2_5_RNA_ligase2"/>
    <property type="match status" value="1"/>
</dbReference>
<feature type="active site" description="Proton acceptor" evidence="2">
    <location>
        <position position="126"/>
    </location>
</feature>
<comment type="caution">
    <text evidence="3">The sequence shown here is derived from an EMBL/GenBank/DDBJ whole genome shotgun (WGS) entry which is preliminary data.</text>
</comment>
<dbReference type="SUPFAM" id="SSF55144">
    <property type="entry name" value="LigT-like"/>
    <property type="match status" value="1"/>
</dbReference>
<feature type="short sequence motif" description="HXTX 1" evidence="2">
    <location>
        <begin position="44"/>
        <end position="47"/>
    </location>
</feature>
<organism evidence="3 4">
    <name type="scientific">candidate division WWE3 bacterium CSP1-7</name>
    <dbReference type="NCBI Taxonomy" id="1576480"/>
    <lineage>
        <taxon>Bacteria</taxon>
        <taxon>Katanobacteria</taxon>
    </lineage>
</organism>
<gene>
    <name evidence="3" type="ORF">XU08_C0001G0084</name>
</gene>
<sequence length="179" mass="21286">MMKRIFLAVPVTQKIIRELAKEIERLKKSLPDWEIKWVTPENLHITLVFFGWVKEDQIKNLKTEIEALVPKSTPFQITTGKLFLKVRPLWLEIEQGREELNRLAEEIGHQLTIKGSLKEERGFYPHLTLGRVKKRGKIKLPLVHEEFSWKANRLVLYESRFVRKQRVYEELFPFPLKGN</sequence>
<evidence type="ECO:0000313" key="3">
    <source>
        <dbReference type="EMBL" id="KRT67675.1"/>
    </source>
</evidence>
<dbReference type="AlphaFoldDB" id="A0A0T5ZY41"/>
<proteinExistence type="inferred from homology"/>
<evidence type="ECO:0000256" key="1">
    <source>
        <dbReference type="ARBA" id="ARBA00022801"/>
    </source>
</evidence>
<dbReference type="InterPro" id="IPR009097">
    <property type="entry name" value="Cyclic_Pdiesterase"/>
</dbReference>
<evidence type="ECO:0000313" key="4">
    <source>
        <dbReference type="Proteomes" id="UP000051297"/>
    </source>
</evidence>
<keyword evidence="3" id="KW-0436">Ligase</keyword>
<dbReference type="NCBIfam" id="TIGR02258">
    <property type="entry name" value="2_5_ligase"/>
    <property type="match status" value="1"/>
</dbReference>
<evidence type="ECO:0000256" key="2">
    <source>
        <dbReference type="HAMAP-Rule" id="MF_01940"/>
    </source>
</evidence>
<dbReference type="Gene3D" id="3.90.1140.10">
    <property type="entry name" value="Cyclic phosphodiesterase"/>
    <property type="match status" value="1"/>
</dbReference>
<dbReference type="GO" id="GO:0004113">
    <property type="term" value="F:2',3'-cyclic-nucleotide 3'-phosphodiesterase activity"/>
    <property type="evidence" value="ECO:0007669"/>
    <property type="project" value="InterPro"/>
</dbReference>